<keyword evidence="2" id="KW-1185">Reference proteome</keyword>
<dbReference type="RefSeq" id="WP_085519048.1">
    <property type="nucleotide sequence ID" value="NZ_FXAW01000011.1"/>
</dbReference>
<evidence type="ECO:0000313" key="1">
    <source>
        <dbReference type="EMBL" id="SMG52446.1"/>
    </source>
</evidence>
<gene>
    <name evidence="1" type="ORF">SAMN05661096_03926</name>
</gene>
<dbReference type="EMBL" id="FXAW01000011">
    <property type="protein sequence ID" value="SMG52446.1"/>
    <property type="molecule type" value="Genomic_DNA"/>
</dbReference>
<evidence type="ECO:0000313" key="2">
    <source>
        <dbReference type="Proteomes" id="UP000193804"/>
    </source>
</evidence>
<protein>
    <submittedName>
        <fullName evidence="1">Uncharacterized protein</fullName>
    </submittedName>
</protein>
<name>A0A1X7LEZ7_9BACT</name>
<sequence>MKYLYLIPIICLLIISSGSGPKKVGFSGELLLEIDDKKYTYDAMTRSGSRLSFQKKGVSIYIVNPEGKGTIAQITLLSTKIYESKSHTYELGAEDAQPQSIQDLYNKDASKKKDILSFKFRRIDKMEEEEYIRLSKGTVDLEYDDEAPYLKITFQGQDKNGTSLSGSLELDDPYVIDRRD</sequence>
<organism evidence="1 2">
    <name type="scientific">Marivirga sericea</name>
    <dbReference type="NCBI Taxonomy" id="1028"/>
    <lineage>
        <taxon>Bacteria</taxon>
        <taxon>Pseudomonadati</taxon>
        <taxon>Bacteroidota</taxon>
        <taxon>Cytophagia</taxon>
        <taxon>Cytophagales</taxon>
        <taxon>Marivirgaceae</taxon>
        <taxon>Marivirga</taxon>
    </lineage>
</organism>
<reference evidence="2" key="1">
    <citation type="submission" date="2017-04" db="EMBL/GenBank/DDBJ databases">
        <authorList>
            <person name="Varghese N."/>
            <person name="Submissions S."/>
        </authorList>
    </citation>
    <scope>NUCLEOTIDE SEQUENCE [LARGE SCALE GENOMIC DNA]</scope>
    <source>
        <strain evidence="2">DSM 4125</strain>
    </source>
</reference>
<dbReference type="AlphaFoldDB" id="A0A1X7LEZ7"/>
<dbReference type="Proteomes" id="UP000193804">
    <property type="component" value="Unassembled WGS sequence"/>
</dbReference>
<dbReference type="OrthoDB" id="9834909at2"/>
<accession>A0A1X7LEZ7</accession>
<proteinExistence type="predicted"/>